<keyword evidence="5" id="KW-1185">Reference proteome</keyword>
<dbReference type="InterPro" id="IPR029055">
    <property type="entry name" value="Ntn_hydrolases_N"/>
</dbReference>
<dbReference type="Proteomes" id="UP000294854">
    <property type="component" value="Unassembled WGS sequence"/>
</dbReference>
<proteinExistence type="inferred from homology"/>
<dbReference type="GO" id="GO:0016787">
    <property type="term" value="F:hydrolase activity"/>
    <property type="evidence" value="ECO:0007669"/>
    <property type="project" value="UniProtKB-KW"/>
</dbReference>
<gene>
    <name evidence="4" type="ORF">C5L31_002194</name>
</gene>
<dbReference type="STRING" id="1122149.FD44_GL000217"/>
<dbReference type="Pfam" id="PF02275">
    <property type="entry name" value="CBAH"/>
    <property type="match status" value="1"/>
</dbReference>
<dbReference type="AlphaFoldDB" id="A0A4R5NDR4"/>
<dbReference type="InterPro" id="IPR029132">
    <property type="entry name" value="CBAH/NAAA_C"/>
</dbReference>
<dbReference type="PANTHER" id="PTHR35527">
    <property type="entry name" value="CHOLOYLGLYCINE HYDROLASE"/>
    <property type="match status" value="1"/>
</dbReference>
<dbReference type="SUPFAM" id="SSF56235">
    <property type="entry name" value="N-terminal nucleophile aminohydrolases (Ntn hydrolases)"/>
    <property type="match status" value="1"/>
</dbReference>
<evidence type="ECO:0000256" key="1">
    <source>
        <dbReference type="ARBA" id="ARBA00006625"/>
    </source>
</evidence>
<sequence length="333" mass="37779">MCTSILQIAKDGTHLLSRTMDWYRMGSMPLFTPRDYSWKSVYDHHEYKNKYALIGGGGPHDDEVDVSDGINEWGLSVQKLTFSNGSILSTQRNSEKTQLAPFELPFYLLGNFKSVAEIEAYLSEIELMTDEFADQAYGHPELHFTVLDKTGRIVVIEPTKQPMEVRNNPLGILTNSHNFEKQINQLEDYMEFTPAFKAGTVPLNTSKVTTGNFSGKKVPTGSFTPGSRFIRAAYDKERANIPANEDEAVISSWHLLNSVSVPKSTDHQRTYSIYRAATSSESLSYYFEPYDRMSIVKLQLTPEMLNWTKPKFYSVINDLVVDNLNKRDEVPGL</sequence>
<evidence type="ECO:0000256" key="2">
    <source>
        <dbReference type="ARBA" id="ARBA00022801"/>
    </source>
</evidence>
<dbReference type="RefSeq" id="WP_029327517.1">
    <property type="nucleotide sequence ID" value="NZ_PUFO01000105.1"/>
</dbReference>
<protein>
    <recommendedName>
        <fullName evidence="3">Choloylglycine hydrolase/NAAA C-terminal domain-containing protein</fullName>
    </recommendedName>
</protein>
<comment type="caution">
    <text evidence="4">The sequence shown here is derived from an EMBL/GenBank/DDBJ whole genome shotgun (WGS) entry which is preliminary data.</text>
</comment>
<keyword evidence="2" id="KW-0378">Hydrolase</keyword>
<reference evidence="4 5" key="1">
    <citation type="journal article" date="2019" name="Appl. Microbiol. Biotechnol.">
        <title>Uncovering carbohydrate metabolism through a genotype-phenotype association study of 56 lactic acid bacteria genomes.</title>
        <authorList>
            <person name="Buron-Moles G."/>
            <person name="Chailyan A."/>
            <person name="Dolejs I."/>
            <person name="Forster J."/>
            <person name="Miks M.H."/>
        </authorList>
    </citation>
    <scope>NUCLEOTIDE SEQUENCE [LARGE SCALE GENOMIC DNA]</scope>
    <source>
        <strain evidence="4 5">ATCC 49373</strain>
    </source>
</reference>
<feature type="domain" description="Choloylglycine hydrolase/NAAA C-terminal" evidence="3">
    <location>
        <begin position="2"/>
        <end position="312"/>
    </location>
</feature>
<name>A0A4R5NDR4_9LACO</name>
<dbReference type="PANTHER" id="PTHR35527:SF2">
    <property type="entry name" value="HYDROLASE"/>
    <property type="match status" value="1"/>
</dbReference>
<evidence type="ECO:0000259" key="3">
    <source>
        <dbReference type="Pfam" id="PF02275"/>
    </source>
</evidence>
<dbReference type="InterPro" id="IPR052193">
    <property type="entry name" value="Peptidase_C59"/>
</dbReference>
<dbReference type="Gene3D" id="3.60.60.10">
    <property type="entry name" value="Penicillin V Acylase, Chain A"/>
    <property type="match status" value="1"/>
</dbReference>
<evidence type="ECO:0000313" key="5">
    <source>
        <dbReference type="Proteomes" id="UP000294854"/>
    </source>
</evidence>
<evidence type="ECO:0000313" key="4">
    <source>
        <dbReference type="EMBL" id="TDG71407.1"/>
    </source>
</evidence>
<accession>A0A4R5NDR4</accession>
<dbReference type="EMBL" id="PUFO01000105">
    <property type="protein sequence ID" value="TDG71407.1"/>
    <property type="molecule type" value="Genomic_DNA"/>
</dbReference>
<dbReference type="OrthoDB" id="9794717at2"/>
<comment type="similarity">
    <text evidence="1">Belongs to the peptidase C59 family.</text>
</comment>
<organism evidence="4 5">
    <name type="scientific">Secundilactobacillus malefermentans</name>
    <dbReference type="NCBI Taxonomy" id="176292"/>
    <lineage>
        <taxon>Bacteria</taxon>
        <taxon>Bacillati</taxon>
        <taxon>Bacillota</taxon>
        <taxon>Bacilli</taxon>
        <taxon>Lactobacillales</taxon>
        <taxon>Lactobacillaceae</taxon>
        <taxon>Secundilactobacillus</taxon>
    </lineage>
</organism>